<dbReference type="Proteomes" id="UP000036955">
    <property type="component" value="Unassembled WGS sequence"/>
</dbReference>
<dbReference type="SUPFAM" id="SSF52540">
    <property type="entry name" value="P-loop containing nucleoside triphosphate hydrolases"/>
    <property type="match status" value="1"/>
</dbReference>
<comment type="subcellular location">
    <subcellularLocation>
        <location evidence="2">Cytoplasm</location>
    </subcellularLocation>
</comment>
<dbReference type="PROSITE" id="PS51857">
    <property type="entry name" value="CSD_2"/>
    <property type="match status" value="2"/>
</dbReference>
<dbReference type="SUPFAM" id="SSF48452">
    <property type="entry name" value="TPR-like"/>
    <property type="match status" value="1"/>
</dbReference>
<dbReference type="PROSITE" id="PS50005">
    <property type="entry name" value="TPR"/>
    <property type="match status" value="1"/>
</dbReference>
<accession>A0A0L1ME71</accession>
<dbReference type="Gene3D" id="2.40.50.140">
    <property type="entry name" value="Nucleic acid-binding proteins"/>
    <property type="match status" value="2"/>
</dbReference>
<dbReference type="InterPro" id="IPR011129">
    <property type="entry name" value="CSD"/>
</dbReference>
<dbReference type="SMART" id="SM00357">
    <property type="entry name" value="CSP"/>
    <property type="match status" value="2"/>
</dbReference>
<dbReference type="Gene3D" id="3.40.50.300">
    <property type="entry name" value="P-loop containing nucleotide triphosphate hydrolases"/>
    <property type="match status" value="1"/>
</dbReference>
<dbReference type="PROSITE" id="PS00352">
    <property type="entry name" value="CSD_1"/>
    <property type="match status" value="1"/>
</dbReference>
<dbReference type="EMBL" id="LFQK01000025">
    <property type="protein sequence ID" value="KNH26671.1"/>
    <property type="molecule type" value="Genomic_DNA"/>
</dbReference>
<dbReference type="InterPro" id="IPR012340">
    <property type="entry name" value="NA-bd_OB-fold"/>
</dbReference>
<dbReference type="InterPro" id="IPR027417">
    <property type="entry name" value="P-loop_NTPase"/>
</dbReference>
<evidence type="ECO:0000256" key="2">
    <source>
        <dbReference type="RuleBase" id="RU000408"/>
    </source>
</evidence>
<dbReference type="SUPFAM" id="SSF50249">
    <property type="entry name" value="Nucleic acid-binding proteins"/>
    <property type="match status" value="2"/>
</dbReference>
<dbReference type="InterPro" id="IPR011990">
    <property type="entry name" value="TPR-like_helical_dom_sf"/>
</dbReference>
<protein>
    <recommendedName>
        <fullName evidence="3">CSD domain-containing protein</fullName>
    </recommendedName>
</protein>
<feature type="repeat" description="TPR" evidence="1">
    <location>
        <begin position="228"/>
        <end position="261"/>
    </location>
</feature>
<organism evidence="4 5">
    <name type="scientific">Pseudomonas syringae</name>
    <dbReference type="NCBI Taxonomy" id="317"/>
    <lineage>
        <taxon>Bacteria</taxon>
        <taxon>Pseudomonadati</taxon>
        <taxon>Pseudomonadota</taxon>
        <taxon>Gammaproteobacteria</taxon>
        <taxon>Pseudomonadales</taxon>
        <taxon>Pseudomonadaceae</taxon>
        <taxon>Pseudomonas</taxon>
    </lineage>
</organism>
<evidence type="ECO:0000313" key="5">
    <source>
        <dbReference type="Proteomes" id="UP000036955"/>
    </source>
</evidence>
<dbReference type="OrthoDB" id="9811804at2"/>
<name>A0A0L1ME71_PSESX</name>
<dbReference type="GO" id="GO:0005829">
    <property type="term" value="C:cytosol"/>
    <property type="evidence" value="ECO:0007669"/>
    <property type="project" value="UniProtKB-ARBA"/>
</dbReference>
<feature type="domain" description="CSD" evidence="3">
    <location>
        <begin position="83"/>
        <end position="146"/>
    </location>
</feature>
<keyword evidence="1" id="KW-0802">TPR repeat</keyword>
<evidence type="ECO:0000256" key="1">
    <source>
        <dbReference type="PROSITE-ProRule" id="PRU00339"/>
    </source>
</evidence>
<feature type="domain" description="CSD" evidence="3">
    <location>
        <begin position="5"/>
        <end position="72"/>
    </location>
</feature>
<dbReference type="AlphaFoldDB" id="A0A0L1ME71"/>
<proteinExistence type="predicted"/>
<dbReference type="InterPro" id="IPR019734">
    <property type="entry name" value="TPR_rpt"/>
</dbReference>
<dbReference type="InterPro" id="IPR002059">
    <property type="entry name" value="CSP_DNA-bd"/>
</dbReference>
<reference evidence="4 5" key="1">
    <citation type="submission" date="2015-06" db="EMBL/GenBank/DDBJ databases">
        <authorList>
            <person name="Hoefler B.C."/>
            <person name="Straight P.D."/>
        </authorList>
    </citation>
    <scope>NUCLEOTIDE SEQUENCE [LARGE SCALE GENOMIC DNA]</scope>
    <source>
        <strain evidence="4 5">Riq4</strain>
    </source>
</reference>
<dbReference type="Gene3D" id="1.25.40.10">
    <property type="entry name" value="Tetratricopeptide repeat domain"/>
    <property type="match status" value="1"/>
</dbReference>
<sequence>MQDEYSSGVVISYDDKAGYGYISPDDSEVQGEKLLVHRKSIRDSGSLLSAGDRVVFKVSSVPRGLLAVDVHDELKEALLDTGLSSGKLVALKQDRKFGFIQDSVDGRIFFHFSQIVDTSKPLMVGDKVSFQKQVTERGLQAFQITLESNANVSKLSVEMTKLDYLAQAILARDSKRFDEAVKLYERGMVSSPSVQLVTSYAAMEKNRNRRAEALKVYEAGLKTFPSNIKLLEDIGLLYSATGNFKSAISFLRKGLELSKETGQGSDRRFLLGIARIYVKRDSNRDDLIEALRYYEMARVAFESSIHGKTAFPRDDLLSMGLAKIRLQHHRGELAYDFINNAGFRIIRASLFEQKTVGSDFVIEPLAPEILEGYGISGNLLLRCMFKSEISRSDIESIDEVIREWGAGGLIDEQVVLLLVSSLPEHVERLLYQRLEDRKRTVPAIVPITQSQIERAKDKSTALREVLDRWLFRRDLFAQNFPVSGRRFFGREKPLSEIRDAISNGIAAGIFGLRKVGKTSLLKEIERRAHEGGDIVVYMDLLRVPSDINDTRWLYWKLGSELYKRANRAEFKGVQWRLGGHYSDYLDIPADFPVATAFDSDLSKILDVIRKSHLNPRPKVVVMLDEIERIIPNSSGKEGFDGFFNFFSYIRGVAQESGDFVPIVTGANAAIAEAAQFAGKDNPVFNFFKEIYLPLLRYQESFQMINTLGRGMGVRFSSDVVERIHALTGGHPFFSRQFCSFICERHSNRPLSVSIEMIDELINPYLDSAGRDFREIIERFSRDYPEELNVCIEVAKAGGKINLSELQHDTAKALSIRHLVGYQIVSVDDNTISLTMEFMLRWLKNGEMSRG</sequence>
<dbReference type="PANTHER" id="PTHR34301:SF8">
    <property type="entry name" value="ATPASE DOMAIN-CONTAINING PROTEIN"/>
    <property type="match status" value="1"/>
</dbReference>
<evidence type="ECO:0000259" key="3">
    <source>
        <dbReference type="PROSITE" id="PS51857"/>
    </source>
</evidence>
<dbReference type="Pfam" id="PF00313">
    <property type="entry name" value="CSD"/>
    <property type="match status" value="2"/>
</dbReference>
<dbReference type="PANTHER" id="PTHR34301">
    <property type="entry name" value="DNA-BINDING PROTEIN-RELATED"/>
    <property type="match status" value="1"/>
</dbReference>
<comment type="caution">
    <text evidence="4">The sequence shown here is derived from an EMBL/GenBank/DDBJ whole genome shotgun (WGS) entry which is preliminary data.</text>
</comment>
<evidence type="ECO:0000313" key="4">
    <source>
        <dbReference type="EMBL" id="KNH26671.1"/>
    </source>
</evidence>
<dbReference type="InterPro" id="IPR019844">
    <property type="entry name" value="CSD_CS"/>
</dbReference>
<dbReference type="GO" id="GO:0003676">
    <property type="term" value="F:nucleic acid binding"/>
    <property type="evidence" value="ECO:0007669"/>
    <property type="project" value="InterPro"/>
</dbReference>
<gene>
    <name evidence="4" type="ORF">ACS77_15440</name>
</gene>
<dbReference type="PATRIC" id="fig|317.197.peg.2450"/>